<sequence>MPRHAERRPLPYSPEQLFDLVADVDRYPEFLPWCTGVRVRQRSDTLLIADLVIGFKGISERFTSRVELDRPNLEIRVSYEKGPFKYLKNNWKFEPAEDGCVVDFFVEFEFRSRILEKLIGMVFTEAVRKMVTAFENRADALYGNTASGDT</sequence>
<evidence type="ECO:0000313" key="3">
    <source>
        <dbReference type="EMBL" id="RVU39357.1"/>
    </source>
</evidence>
<dbReference type="SUPFAM" id="SSF55961">
    <property type="entry name" value="Bet v1-like"/>
    <property type="match status" value="1"/>
</dbReference>
<dbReference type="PANTHER" id="PTHR12901">
    <property type="entry name" value="SPERM PROTEIN HOMOLOG"/>
    <property type="match status" value="1"/>
</dbReference>
<dbReference type="GO" id="GO:0048039">
    <property type="term" value="F:ubiquinone binding"/>
    <property type="evidence" value="ECO:0007669"/>
    <property type="project" value="InterPro"/>
</dbReference>
<name>A0A3S2ZCG4_9PROT</name>
<dbReference type="OrthoDB" id="9804759at2"/>
<organism evidence="3 4">
    <name type="scientific">Hwanghaeella grinnelliae</name>
    <dbReference type="NCBI Taxonomy" id="2500179"/>
    <lineage>
        <taxon>Bacteria</taxon>
        <taxon>Pseudomonadati</taxon>
        <taxon>Pseudomonadota</taxon>
        <taxon>Alphaproteobacteria</taxon>
        <taxon>Rhodospirillales</taxon>
        <taxon>Rhodospirillaceae</taxon>
        <taxon>Hwanghaeella</taxon>
    </lineage>
</organism>
<protein>
    <submittedName>
        <fullName evidence="3">Type II toxin-antitoxin system RatA family toxin</fullName>
    </submittedName>
</protein>
<evidence type="ECO:0000313" key="4">
    <source>
        <dbReference type="Proteomes" id="UP000287447"/>
    </source>
</evidence>
<accession>A0A3S2ZCG4</accession>
<dbReference type="GO" id="GO:0045333">
    <property type="term" value="P:cellular respiration"/>
    <property type="evidence" value="ECO:0007669"/>
    <property type="project" value="InterPro"/>
</dbReference>
<dbReference type="CDD" id="cd07813">
    <property type="entry name" value="COQ10p_like"/>
    <property type="match status" value="1"/>
</dbReference>
<dbReference type="InterPro" id="IPR005031">
    <property type="entry name" value="COQ10_START"/>
</dbReference>
<dbReference type="EMBL" id="SADE01000001">
    <property type="protein sequence ID" value="RVU39357.1"/>
    <property type="molecule type" value="Genomic_DNA"/>
</dbReference>
<dbReference type="RefSeq" id="WP_127764728.1">
    <property type="nucleotide sequence ID" value="NZ_SADE01000001.1"/>
</dbReference>
<evidence type="ECO:0000259" key="2">
    <source>
        <dbReference type="Pfam" id="PF03364"/>
    </source>
</evidence>
<dbReference type="PANTHER" id="PTHR12901:SF10">
    <property type="entry name" value="COENZYME Q-BINDING PROTEIN COQ10, MITOCHONDRIAL"/>
    <property type="match status" value="1"/>
</dbReference>
<reference evidence="4" key="1">
    <citation type="submission" date="2019-01" db="EMBL/GenBank/DDBJ databases">
        <title>Gri0909 isolated from a small marine red alga.</title>
        <authorList>
            <person name="Kim J."/>
            <person name="Jeong S.E."/>
            <person name="Jeon C.O."/>
        </authorList>
    </citation>
    <scope>NUCLEOTIDE SEQUENCE [LARGE SCALE GENOMIC DNA]</scope>
    <source>
        <strain evidence="4">Gri0909</strain>
    </source>
</reference>
<dbReference type="InterPro" id="IPR044996">
    <property type="entry name" value="COQ10-like"/>
</dbReference>
<proteinExistence type="inferred from homology"/>
<dbReference type="Pfam" id="PF03364">
    <property type="entry name" value="Polyketide_cyc"/>
    <property type="match status" value="1"/>
</dbReference>
<dbReference type="AlphaFoldDB" id="A0A3S2ZCG4"/>
<gene>
    <name evidence="3" type="ORF">EOI86_08985</name>
</gene>
<feature type="domain" description="Coenzyme Q-binding protein COQ10 START" evidence="2">
    <location>
        <begin position="10"/>
        <end position="135"/>
    </location>
</feature>
<dbReference type="Proteomes" id="UP000287447">
    <property type="component" value="Unassembled WGS sequence"/>
</dbReference>
<comment type="caution">
    <text evidence="3">The sequence shown here is derived from an EMBL/GenBank/DDBJ whole genome shotgun (WGS) entry which is preliminary data.</text>
</comment>
<evidence type="ECO:0000256" key="1">
    <source>
        <dbReference type="ARBA" id="ARBA00008918"/>
    </source>
</evidence>
<comment type="similarity">
    <text evidence="1">Belongs to the ribosome association toxin RatA family.</text>
</comment>
<keyword evidence="4" id="KW-1185">Reference proteome</keyword>
<dbReference type="Gene3D" id="3.30.530.20">
    <property type="match status" value="1"/>
</dbReference>
<dbReference type="InterPro" id="IPR023393">
    <property type="entry name" value="START-like_dom_sf"/>
</dbReference>